<dbReference type="GO" id="GO:0045216">
    <property type="term" value="P:cell-cell junction organization"/>
    <property type="evidence" value="ECO:0007669"/>
    <property type="project" value="InterPro"/>
</dbReference>
<dbReference type="InterPro" id="IPR058586">
    <property type="entry name" value="Ajm-1"/>
</dbReference>
<dbReference type="GO" id="GO:0008270">
    <property type="term" value="F:zinc ion binding"/>
    <property type="evidence" value="ECO:0007669"/>
    <property type="project" value="UniProtKB-KW"/>
</dbReference>
<evidence type="ECO:0000256" key="6">
    <source>
        <dbReference type="SAM" id="Phobius"/>
    </source>
</evidence>
<dbReference type="PANTHER" id="PTHR21517:SF3">
    <property type="entry name" value="APICAL JUNCTION COMPONENT 1 HOMOLOG"/>
    <property type="match status" value="1"/>
</dbReference>
<dbReference type="InterPro" id="IPR002893">
    <property type="entry name" value="Znf_MYND"/>
</dbReference>
<protein>
    <recommendedName>
        <fullName evidence="7">MYND-type domain-containing protein</fullName>
    </recommendedName>
</protein>
<evidence type="ECO:0000313" key="9">
    <source>
        <dbReference type="Proteomes" id="UP000749559"/>
    </source>
</evidence>
<feature type="region of interest" description="Disordered" evidence="5">
    <location>
        <begin position="1161"/>
        <end position="1419"/>
    </location>
</feature>
<dbReference type="EMBL" id="CAIIXF020000006">
    <property type="protein sequence ID" value="CAH1787282.1"/>
    <property type="molecule type" value="Genomic_DNA"/>
</dbReference>
<dbReference type="GO" id="GO:0043296">
    <property type="term" value="C:apical junction complex"/>
    <property type="evidence" value="ECO:0007669"/>
    <property type="project" value="TreeGrafter"/>
</dbReference>
<sequence length="1836" mass="203254">GSSSVYNIDQPSNNTVYSFISVYSAMPRLTGENLFERYILATVATIITVVLSWRLLYSWKDGSRKKQQLTAASKENQGVPVGCAISVNNNTCEDDISLSGEECSDNVNSEYDNTIIQRHHVRTDQVNESHIEPAGVVCGVDVSPCTVETIDNSPDVARVSDGNYNRRSTNGKYVCCSEPNVSLLISEGSNINPIQQCNSNIQQREVDTKSRDNYSTKVTSSEQGYVTSAIKSVDGVTNIVLPDEYITRGNDNVSLSNDHQDTFSSRKCQTVLYPQYTIEHTTNKRCQAGCKKQVLNSKMEVIRRGDQGSCDNNGPKDILTGGHLDLRTEASDRIIAFLSDSDGDESRSSSDVSDAETIIEIKPNEKSDVVSECDTADAEDRSDQNCDDLEIVQEMDELSNEGENCSDIYADAPLSNIAEADQALTKFVFVQQSHTRTLLCEQLTVTSVNHEAPSIEYEPETGNDVDDTRGNQNVVDLKPETNDAVDNAVSGSIITSKDDDRHLLGLSFKPPNTYDARNETETTRSDIASSCSIKLNNDVDVHNECIAADTENIQQNESVAPSDDLSESNSNFISKMSLDAVRETSPIKTENAVINSSIDVVNNDSKMPVTRSIENINSSISEETEVANKQENQNNPTKGTVKQANSPCHNTFINIHNNAEPILQANISNKKSSQPLKSDLNGKPSITDDYIEGKQSSFPINSCSPTSEQAGYDTVLLKEISSGSSCSNNENSNKTDNRIEEVAIRLQCNVTSANTSHLNHSTKEYHKTRELYTQKGTLSESPTIEPDIESESNAKNDEKENIFAKDNSCKTAHLNANISEMILDKSKSNNVKDKTIDQNTTEVQPRNKMQTQYKSLNEENKYEDKHLYLESDGKSTMGHNQPGNYHNSNVNNTTNIRTLDRKVDTSKNARPQSLEYSPGKAISLDNLAKTHSRAGITPSSPSVAPKGFFYDRRSCTSLLETDLDTMVTTAVPLVTKTDMDDILSAPPMRASSMVNLRSTRSDTKPNRPSSVLSMPYRSNDAVDSFQPNMASPSSDSSQRINQSLEKLNIPDWLRYSNVKHYASTGFILGTDRKDAGLSSGRSTPTIPNEPTPSGPRPVIIQRSASSVSRSNYMRPPVKYASLTPSKFELPSAKLRRSTPKELLPIKMKPFKAIVTKAPNIQAKTSEPYESEPPSEPQETGSFGRMVRSRPIMGLSQYTLKEVDEKDGSTAPKPVIRDNEEIPVIPKYSKNRNEFKDGNTVHNPVIIPKGNGTVSPNRVESRQPNDSTTDPIIHVKNSRQSTGSNENTVQKSSVQLNLNGNRSLNNTPPSPRLSVRKVQQSPQEQSPRKEHFNAVPQILINDKNHTISSTLNHDRQERKTKKMNSSSDATSDLDPSKSSIQSDHKTTPKQTGRDVFPVLTLDDSPPQNKTSRPNKPDLHVELTETTLDKVFVKKPPQETDSSLEAILDGLLDLSSPKTETPPGDGNVSFSFDDPNEKGEGAEAQINDLYDFNFLNSTADVSSSDDEIAKLFEDENVEIKCRNTKCGKTAKLVEARASYKSCHQCYTYYCSRECRKKHWPRHKKKCLQSKLGSACKHIITSIRKNAEQFSRIARTGFLSKGRGYVQIIFDDIESTEQIINNNAHGASLAIATYVSLRDLEESSMVTSETTHAKHIETLTQQCKAYNPEFKFVINVGIQPCVSDAGSTHTSSLSNDSMSLSSGGLGMVQKSAKVNLSSAQIRPRPKPDRETLILTAVPGAEITENMDLRKAREICFIHIQRKLRQRGVSLRHQYPDIYSRLCAYVDTNEPFTPIDLYPVDKRTGKRFVCLIMPNSDPELDWLIDSDLLDELGLSNMGLQ</sequence>
<evidence type="ECO:0000256" key="4">
    <source>
        <dbReference type="PROSITE-ProRule" id="PRU00134"/>
    </source>
</evidence>
<evidence type="ECO:0000256" key="1">
    <source>
        <dbReference type="ARBA" id="ARBA00022723"/>
    </source>
</evidence>
<evidence type="ECO:0000256" key="2">
    <source>
        <dbReference type="ARBA" id="ARBA00022771"/>
    </source>
</evidence>
<feature type="region of interest" description="Disordered" evidence="5">
    <location>
        <begin position="623"/>
        <end position="647"/>
    </location>
</feature>
<feature type="region of interest" description="Disordered" evidence="5">
    <location>
        <begin position="672"/>
        <end position="693"/>
    </location>
</feature>
<dbReference type="Pfam" id="PF26649">
    <property type="entry name" value="Ajm-1"/>
    <property type="match status" value="1"/>
</dbReference>
<dbReference type="Pfam" id="PF01753">
    <property type="entry name" value="zf-MYND"/>
    <property type="match status" value="1"/>
</dbReference>
<feature type="region of interest" description="Disordered" evidence="5">
    <location>
        <begin position="776"/>
        <end position="797"/>
    </location>
</feature>
<feature type="compositionally biased region" description="Polar residues" evidence="5">
    <location>
        <begin position="1025"/>
        <end position="1040"/>
    </location>
</feature>
<name>A0A8S4P331_OWEFU</name>
<keyword evidence="9" id="KW-1185">Reference proteome</keyword>
<keyword evidence="1" id="KW-0479">Metal-binding</keyword>
<dbReference type="SUPFAM" id="SSF144232">
    <property type="entry name" value="HIT/MYND zinc finger-like"/>
    <property type="match status" value="1"/>
</dbReference>
<feature type="transmembrane region" description="Helical" evidence="6">
    <location>
        <begin position="38"/>
        <end position="59"/>
    </location>
</feature>
<accession>A0A8S4P331</accession>
<organism evidence="8 9">
    <name type="scientific">Owenia fusiformis</name>
    <name type="common">Polychaete worm</name>
    <dbReference type="NCBI Taxonomy" id="6347"/>
    <lineage>
        <taxon>Eukaryota</taxon>
        <taxon>Metazoa</taxon>
        <taxon>Spiralia</taxon>
        <taxon>Lophotrochozoa</taxon>
        <taxon>Annelida</taxon>
        <taxon>Polychaeta</taxon>
        <taxon>Sedentaria</taxon>
        <taxon>Canalipalpata</taxon>
        <taxon>Sabellida</taxon>
        <taxon>Oweniida</taxon>
        <taxon>Oweniidae</taxon>
        <taxon>Owenia</taxon>
    </lineage>
</organism>
<comment type="caution">
    <text evidence="8">The sequence shown here is derived from an EMBL/GenBank/DDBJ whole genome shotgun (WGS) entry which is preliminary data.</text>
</comment>
<dbReference type="Gene3D" id="6.10.140.2220">
    <property type="match status" value="1"/>
</dbReference>
<gene>
    <name evidence="8" type="ORF">OFUS_LOCUS13021</name>
</gene>
<keyword evidence="6" id="KW-0472">Membrane</keyword>
<keyword evidence="6" id="KW-1133">Transmembrane helix</keyword>
<evidence type="ECO:0000313" key="8">
    <source>
        <dbReference type="EMBL" id="CAH1787282.1"/>
    </source>
</evidence>
<evidence type="ECO:0000259" key="7">
    <source>
        <dbReference type="PROSITE" id="PS50865"/>
    </source>
</evidence>
<feature type="non-terminal residue" evidence="8">
    <location>
        <position position="1"/>
    </location>
</feature>
<dbReference type="InterPro" id="IPR038825">
    <property type="entry name" value="Apical_junction"/>
</dbReference>
<dbReference type="OrthoDB" id="6431454at2759"/>
<feature type="compositionally biased region" description="Polar residues" evidence="5">
    <location>
        <begin position="627"/>
        <end position="647"/>
    </location>
</feature>
<reference evidence="8" key="1">
    <citation type="submission" date="2022-03" db="EMBL/GenBank/DDBJ databases">
        <authorList>
            <person name="Martin C."/>
        </authorList>
    </citation>
    <scope>NUCLEOTIDE SEQUENCE</scope>
</reference>
<dbReference type="Proteomes" id="UP000749559">
    <property type="component" value="Unassembled WGS sequence"/>
</dbReference>
<evidence type="ECO:0000256" key="3">
    <source>
        <dbReference type="ARBA" id="ARBA00022833"/>
    </source>
</evidence>
<keyword evidence="3" id="KW-0862">Zinc</keyword>
<dbReference type="GO" id="GO:0005886">
    <property type="term" value="C:plasma membrane"/>
    <property type="evidence" value="ECO:0007669"/>
    <property type="project" value="TreeGrafter"/>
</dbReference>
<feature type="domain" description="MYND-type" evidence="7">
    <location>
        <begin position="1521"/>
        <end position="1564"/>
    </location>
</feature>
<feature type="compositionally biased region" description="Polar residues" evidence="5">
    <location>
        <begin position="1277"/>
        <end position="1306"/>
    </location>
</feature>
<feature type="compositionally biased region" description="Polar residues" evidence="5">
    <location>
        <begin position="1251"/>
        <end position="1269"/>
    </location>
</feature>
<proteinExistence type="predicted"/>
<keyword evidence="6" id="KW-0812">Transmembrane</keyword>
<evidence type="ECO:0000256" key="5">
    <source>
        <dbReference type="SAM" id="MobiDB-lite"/>
    </source>
</evidence>
<feature type="region of interest" description="Disordered" evidence="5">
    <location>
        <begin position="994"/>
        <end position="1040"/>
    </location>
</feature>
<dbReference type="PROSITE" id="PS50865">
    <property type="entry name" value="ZF_MYND_2"/>
    <property type="match status" value="1"/>
</dbReference>
<keyword evidence="2 4" id="KW-0863">Zinc-finger</keyword>
<dbReference type="PANTHER" id="PTHR21517">
    <property type="entry name" value="APICAL JUNCTION COMPONENT 1 HOMOLOG"/>
    <property type="match status" value="1"/>
</dbReference>
<feature type="region of interest" description="Disordered" evidence="5">
    <location>
        <begin position="1071"/>
        <end position="1098"/>
    </location>
</feature>